<accession>A0A1I6KI98</accession>
<protein>
    <submittedName>
        <fullName evidence="1">Uncharacterized protein</fullName>
    </submittedName>
</protein>
<dbReference type="RefSeq" id="WP_089814194.1">
    <property type="nucleotide sequence ID" value="NZ_FOZK01000001.1"/>
</dbReference>
<evidence type="ECO:0000313" key="2">
    <source>
        <dbReference type="Proteomes" id="UP000199062"/>
    </source>
</evidence>
<reference evidence="1 2" key="1">
    <citation type="submission" date="2016-10" db="EMBL/GenBank/DDBJ databases">
        <authorList>
            <person name="de Groot N.N."/>
        </authorList>
    </citation>
    <scope>NUCLEOTIDE SEQUENCE [LARGE SCALE GENOMIC DNA]</scope>
    <source>
        <strain evidence="1 2">CGMCC 1.10457</strain>
    </source>
</reference>
<dbReference type="InterPro" id="IPR055687">
    <property type="entry name" value="DUF7263"/>
</dbReference>
<gene>
    <name evidence="1" type="ORF">SAMN05216559_0860</name>
</gene>
<dbReference type="Pfam" id="PF23924">
    <property type="entry name" value="DUF7263"/>
    <property type="match status" value="1"/>
</dbReference>
<dbReference type="STRING" id="767519.SAMN05216559_0860"/>
<name>A0A1I6KI98_9EURY</name>
<organism evidence="1 2">
    <name type="scientific">Halomicrobium zhouii</name>
    <dbReference type="NCBI Taxonomy" id="767519"/>
    <lineage>
        <taxon>Archaea</taxon>
        <taxon>Methanobacteriati</taxon>
        <taxon>Methanobacteriota</taxon>
        <taxon>Stenosarchaea group</taxon>
        <taxon>Halobacteria</taxon>
        <taxon>Halobacteriales</taxon>
        <taxon>Haloarculaceae</taxon>
        <taxon>Halomicrobium</taxon>
    </lineage>
</organism>
<sequence length="224" mass="24157">MNRAQTGLPALAIALLVLTVLTGLGLAIADGALASADRNADERRVASSLAERFVAAESPLTERANVLNATRLRRLDASGVERSFPVADGRSFRLRANGTTVATTDDVEDGTTFRRLVVAERQQTRTLRPDLRPNRAITLPRRTTKATVDLSPPANTTLTTVRANDRVLLRNTSGLSGRFEVALSRFETTRLRFEGAGSLPEGSVTITYRAPETTKTTLVVTVDG</sequence>
<dbReference type="AlphaFoldDB" id="A0A1I6KI98"/>
<proteinExistence type="predicted"/>
<evidence type="ECO:0000313" key="1">
    <source>
        <dbReference type="EMBL" id="SFR90965.1"/>
    </source>
</evidence>
<keyword evidence="2" id="KW-1185">Reference proteome</keyword>
<dbReference type="Proteomes" id="UP000199062">
    <property type="component" value="Unassembled WGS sequence"/>
</dbReference>
<dbReference type="OrthoDB" id="270259at2157"/>
<dbReference type="EMBL" id="FOZK01000001">
    <property type="protein sequence ID" value="SFR90965.1"/>
    <property type="molecule type" value="Genomic_DNA"/>
</dbReference>